<dbReference type="RefSeq" id="WP_231415961.1">
    <property type="nucleotide sequence ID" value="NZ_CP126446.1"/>
</dbReference>
<evidence type="ECO:0000256" key="1">
    <source>
        <dbReference type="ARBA" id="ARBA00022763"/>
    </source>
</evidence>
<dbReference type="PANTHER" id="PTHR42942:SF1">
    <property type="entry name" value="ALKYLTRANSFERASE-LIKE PROTEIN 1"/>
    <property type="match status" value="1"/>
</dbReference>
<dbReference type="PANTHER" id="PTHR42942">
    <property type="entry name" value="6-O-METHYLGUANINE DNA METHYLTRANSFERASE"/>
    <property type="match status" value="1"/>
</dbReference>
<keyword evidence="1" id="KW-0227">DNA damage</keyword>
<dbReference type="Proteomes" id="UP001236652">
    <property type="component" value="Chromosome"/>
</dbReference>
<gene>
    <name evidence="3" type="ORF">QNI29_08255</name>
</gene>
<evidence type="ECO:0000259" key="2">
    <source>
        <dbReference type="Pfam" id="PF01035"/>
    </source>
</evidence>
<dbReference type="InterPro" id="IPR052520">
    <property type="entry name" value="ATL_DNA_repair"/>
</dbReference>
<dbReference type="InterPro" id="IPR036217">
    <property type="entry name" value="MethylDNA_cys_MeTrfase_DNAb"/>
</dbReference>
<protein>
    <submittedName>
        <fullName evidence="3">MGMT family protein</fullName>
    </submittedName>
</protein>
<accession>A0ABY8V111</accession>
<dbReference type="Pfam" id="PF01035">
    <property type="entry name" value="DNA_binding_1"/>
    <property type="match status" value="1"/>
</dbReference>
<dbReference type="InterPro" id="IPR014048">
    <property type="entry name" value="MethylDNA_cys_MeTrfase_DNA-bd"/>
</dbReference>
<organism evidence="3 4">
    <name type="scientific">Pontibacillus chungwhensis</name>
    <dbReference type="NCBI Taxonomy" id="265426"/>
    <lineage>
        <taxon>Bacteria</taxon>
        <taxon>Bacillati</taxon>
        <taxon>Bacillota</taxon>
        <taxon>Bacilli</taxon>
        <taxon>Bacillales</taxon>
        <taxon>Bacillaceae</taxon>
        <taxon>Pontibacillus</taxon>
    </lineage>
</organism>
<dbReference type="InterPro" id="IPR036388">
    <property type="entry name" value="WH-like_DNA-bd_sf"/>
</dbReference>
<proteinExistence type="predicted"/>
<dbReference type="CDD" id="cd06445">
    <property type="entry name" value="ATase"/>
    <property type="match status" value="1"/>
</dbReference>
<sequence length="100" mass="11335">MQPFTESVLKVLKQIPEGRVMTYGQVAEEAGNKRAARQVARILHSMSQKEDLPWHRVVNAKGEIVVSGEESSFTQKDSLEQEGVCVQNNRVSLAHYRYHP</sequence>
<name>A0ABY8V111_9BACI</name>
<feature type="domain" description="Methylated-DNA-[protein]-cysteine S-methyltransferase DNA binding" evidence="2">
    <location>
        <begin position="3"/>
        <end position="84"/>
    </location>
</feature>
<dbReference type="EMBL" id="CP126446">
    <property type="protein sequence ID" value="WIF99636.1"/>
    <property type="molecule type" value="Genomic_DNA"/>
</dbReference>
<evidence type="ECO:0000313" key="3">
    <source>
        <dbReference type="EMBL" id="WIF99636.1"/>
    </source>
</evidence>
<evidence type="ECO:0000313" key="4">
    <source>
        <dbReference type="Proteomes" id="UP001236652"/>
    </source>
</evidence>
<dbReference type="SUPFAM" id="SSF46767">
    <property type="entry name" value="Methylated DNA-protein cysteine methyltransferase, C-terminal domain"/>
    <property type="match status" value="1"/>
</dbReference>
<dbReference type="Gene3D" id="1.10.10.10">
    <property type="entry name" value="Winged helix-like DNA-binding domain superfamily/Winged helix DNA-binding domain"/>
    <property type="match status" value="1"/>
</dbReference>
<reference evidence="3 4" key="1">
    <citation type="submission" date="2023-05" db="EMBL/GenBank/DDBJ databases">
        <title>Comparative genomics reveals the evidence of polycyclic aromatic hydrocarbons degradation in moderately halophilic genus Pontibacillus.</title>
        <authorList>
            <person name="Yang H."/>
            <person name="Qian Z."/>
        </authorList>
    </citation>
    <scope>NUCLEOTIDE SEQUENCE [LARGE SCALE GENOMIC DNA]</scope>
    <source>
        <strain evidence="4">HN14</strain>
    </source>
</reference>
<keyword evidence="4" id="KW-1185">Reference proteome</keyword>